<dbReference type="PANTHER" id="PTHR15503:SF45">
    <property type="entry name" value="RNA-DIRECTED DNA POLYMERASE HOMOLOG"/>
    <property type="match status" value="1"/>
</dbReference>
<dbReference type="PANTHER" id="PTHR15503">
    <property type="entry name" value="LDOC1 RELATED"/>
    <property type="match status" value="1"/>
</dbReference>
<evidence type="ECO:0000313" key="1">
    <source>
        <dbReference type="EMBL" id="GJT62474.1"/>
    </source>
</evidence>
<evidence type="ECO:0000313" key="2">
    <source>
        <dbReference type="Proteomes" id="UP001151760"/>
    </source>
</evidence>
<sequence length="326" mass="37527">MWNLKVKGTDVVGYNQRFQELALMCDRMFPKESDEIKKYVSGFPNMIHGSVKASKPKKMQEAIEFATELMDKKILTIAERQAKNKRKNLTEDLNLCAPNATITMTDSVLLNAPTARGLAIRPMTIKAGLLLPKHNQELKEENQRVLTLIEVELRSISGVYPKLKNEIREIGLEMVMLWQEPMLWALPRQTQTPMYSLIDIIPTTLDHGYDVELADDFPKVFPEFLPGIPPARQVEFQIDLIPGVEPVARAPYRSALFEMKELSKQLKELSDKGFIRPSSSPWGEPVLFVKKKDGSFWMYIDYQELNKLMVKNRYPLPRIDDLFDQL</sequence>
<comment type="caution">
    <text evidence="1">The sequence shown here is derived from an EMBL/GenBank/DDBJ whole genome shotgun (WGS) entry which is preliminary data.</text>
</comment>
<proteinExistence type="predicted"/>
<reference evidence="1" key="2">
    <citation type="submission" date="2022-01" db="EMBL/GenBank/DDBJ databases">
        <authorList>
            <person name="Yamashiro T."/>
            <person name="Shiraishi A."/>
            <person name="Satake H."/>
            <person name="Nakayama K."/>
        </authorList>
    </citation>
    <scope>NUCLEOTIDE SEQUENCE</scope>
</reference>
<dbReference type="Gene3D" id="3.10.10.10">
    <property type="entry name" value="HIV Type 1 Reverse Transcriptase, subunit A, domain 1"/>
    <property type="match status" value="1"/>
</dbReference>
<dbReference type="Gene3D" id="3.30.70.270">
    <property type="match status" value="1"/>
</dbReference>
<accession>A0ABQ5FH21</accession>
<gene>
    <name evidence="1" type="ORF">Tco_1006007</name>
</gene>
<protein>
    <recommendedName>
        <fullName evidence="3">Reverse transcriptase domain-containing protein</fullName>
    </recommendedName>
</protein>
<dbReference type="InterPro" id="IPR032567">
    <property type="entry name" value="RTL1-rel"/>
</dbReference>
<keyword evidence="2" id="KW-1185">Reference proteome</keyword>
<name>A0ABQ5FH21_9ASTR</name>
<evidence type="ECO:0008006" key="3">
    <source>
        <dbReference type="Google" id="ProtNLM"/>
    </source>
</evidence>
<dbReference type="Proteomes" id="UP001151760">
    <property type="component" value="Unassembled WGS sequence"/>
</dbReference>
<dbReference type="SUPFAM" id="SSF56672">
    <property type="entry name" value="DNA/RNA polymerases"/>
    <property type="match status" value="1"/>
</dbReference>
<reference evidence="1" key="1">
    <citation type="journal article" date="2022" name="Int. J. Mol. Sci.">
        <title>Draft Genome of Tanacetum Coccineum: Genomic Comparison of Closely Related Tanacetum-Family Plants.</title>
        <authorList>
            <person name="Yamashiro T."/>
            <person name="Shiraishi A."/>
            <person name="Nakayama K."/>
            <person name="Satake H."/>
        </authorList>
    </citation>
    <scope>NUCLEOTIDE SEQUENCE</scope>
</reference>
<organism evidence="1 2">
    <name type="scientific">Tanacetum coccineum</name>
    <dbReference type="NCBI Taxonomy" id="301880"/>
    <lineage>
        <taxon>Eukaryota</taxon>
        <taxon>Viridiplantae</taxon>
        <taxon>Streptophyta</taxon>
        <taxon>Embryophyta</taxon>
        <taxon>Tracheophyta</taxon>
        <taxon>Spermatophyta</taxon>
        <taxon>Magnoliopsida</taxon>
        <taxon>eudicotyledons</taxon>
        <taxon>Gunneridae</taxon>
        <taxon>Pentapetalae</taxon>
        <taxon>asterids</taxon>
        <taxon>campanulids</taxon>
        <taxon>Asterales</taxon>
        <taxon>Asteraceae</taxon>
        <taxon>Asteroideae</taxon>
        <taxon>Anthemideae</taxon>
        <taxon>Anthemidinae</taxon>
        <taxon>Tanacetum</taxon>
    </lineage>
</organism>
<dbReference type="InterPro" id="IPR043128">
    <property type="entry name" value="Rev_trsase/Diguanyl_cyclase"/>
</dbReference>
<dbReference type="EMBL" id="BQNB010017380">
    <property type="protein sequence ID" value="GJT62474.1"/>
    <property type="molecule type" value="Genomic_DNA"/>
</dbReference>
<dbReference type="InterPro" id="IPR043502">
    <property type="entry name" value="DNA/RNA_pol_sf"/>
</dbReference>